<proteinExistence type="predicted"/>
<feature type="compositionally biased region" description="Basic and acidic residues" evidence="1">
    <location>
        <begin position="93"/>
        <end position="102"/>
    </location>
</feature>
<comment type="caution">
    <text evidence="3">The sequence shown here is derived from an EMBL/GenBank/DDBJ whole genome shotgun (WGS) entry which is preliminary data.</text>
</comment>
<reference evidence="3" key="1">
    <citation type="submission" date="2022-11" db="EMBL/GenBank/DDBJ databases">
        <authorList>
            <person name="Scott C."/>
            <person name="Bruce N."/>
        </authorList>
    </citation>
    <scope>NUCLEOTIDE SEQUENCE</scope>
</reference>
<evidence type="ECO:0000313" key="3">
    <source>
        <dbReference type="EMBL" id="CAI4218093.1"/>
    </source>
</evidence>
<organism evidence="3 4">
    <name type="scientific">Parascedosporium putredinis</name>
    <dbReference type="NCBI Taxonomy" id="1442378"/>
    <lineage>
        <taxon>Eukaryota</taxon>
        <taxon>Fungi</taxon>
        <taxon>Dikarya</taxon>
        <taxon>Ascomycota</taxon>
        <taxon>Pezizomycotina</taxon>
        <taxon>Sordariomycetes</taxon>
        <taxon>Hypocreomycetidae</taxon>
        <taxon>Microascales</taxon>
        <taxon>Microascaceae</taxon>
        <taxon>Parascedosporium</taxon>
    </lineage>
</organism>
<dbReference type="OrthoDB" id="5419752at2759"/>
<name>A0A9P1H9Q8_9PEZI</name>
<feature type="region of interest" description="Disordered" evidence="1">
    <location>
        <begin position="73"/>
        <end position="102"/>
    </location>
</feature>
<gene>
    <name evidence="3" type="ORF">PPNO1_LOCUS7690</name>
</gene>
<dbReference type="EMBL" id="CALLCH030000017">
    <property type="protein sequence ID" value="CAI4218093.1"/>
    <property type="molecule type" value="Genomic_DNA"/>
</dbReference>
<sequence>MPKIKPLATSQEWFDQSILLIEARPTTTFDPVSGVVLKYKTTKAAEVNRLIQVLGKLSKGMAGLQGARDDVLGTGATAADESEKPAAEGALPRPREDRRNAE</sequence>
<protein>
    <recommendedName>
        <fullName evidence="2">SRP9 domain-containing protein</fullName>
    </recommendedName>
</protein>
<dbReference type="Pfam" id="PF05486">
    <property type="entry name" value="SRP9-21"/>
    <property type="match status" value="1"/>
</dbReference>
<accession>A0A9P1H9Q8</accession>
<dbReference type="InterPro" id="IPR039432">
    <property type="entry name" value="SRP9_dom"/>
</dbReference>
<keyword evidence="4" id="KW-1185">Reference proteome</keyword>
<dbReference type="Proteomes" id="UP000838763">
    <property type="component" value="Unassembled WGS sequence"/>
</dbReference>
<evidence type="ECO:0000256" key="1">
    <source>
        <dbReference type="SAM" id="MobiDB-lite"/>
    </source>
</evidence>
<evidence type="ECO:0000259" key="2">
    <source>
        <dbReference type="Pfam" id="PF05486"/>
    </source>
</evidence>
<dbReference type="AlphaFoldDB" id="A0A9P1H9Q8"/>
<feature type="domain" description="SRP9" evidence="2">
    <location>
        <begin position="28"/>
        <end position="61"/>
    </location>
</feature>
<evidence type="ECO:0000313" key="4">
    <source>
        <dbReference type="Proteomes" id="UP000838763"/>
    </source>
</evidence>